<proteinExistence type="predicted"/>
<sequence length="233" mass="24587">MNRRQVVLGTAGSVATLVAGCADETAKTGEQPAETDGDAEDSEETDDGTSPDEPAVEQPEIQILSGSGNSLESVDLEGGVAVVEGAHGGDSSFRVTLRGEDEAVVFDTDGEYEGKAARSLASGPYTVEFEADGPWRLEVNQPRATEGYALPREFAADVPSVVGPVDFDGGDRHTAVVSHDGDDAFRARVYSMAVASDERIVETTDDEAESTFNYDGFGWIDVDADGSWTLALE</sequence>
<evidence type="ECO:0000313" key="3">
    <source>
        <dbReference type="Proteomes" id="UP000434101"/>
    </source>
</evidence>
<organism evidence="2 3">
    <name type="scientific">Natronorubrum halalkaliphilum</name>
    <dbReference type="NCBI Taxonomy" id="2691917"/>
    <lineage>
        <taxon>Archaea</taxon>
        <taxon>Methanobacteriati</taxon>
        <taxon>Methanobacteriota</taxon>
        <taxon>Stenosarchaea group</taxon>
        <taxon>Halobacteria</taxon>
        <taxon>Halobacteriales</taxon>
        <taxon>Natrialbaceae</taxon>
        <taxon>Natronorubrum</taxon>
    </lineage>
</organism>
<feature type="compositionally biased region" description="Acidic residues" evidence="1">
    <location>
        <begin position="33"/>
        <end position="50"/>
    </location>
</feature>
<dbReference type="PROSITE" id="PS51257">
    <property type="entry name" value="PROKAR_LIPOPROTEIN"/>
    <property type="match status" value="1"/>
</dbReference>
<accession>A0A6B0VHX7</accession>
<feature type="region of interest" description="Disordered" evidence="1">
    <location>
        <begin position="23"/>
        <end position="64"/>
    </location>
</feature>
<evidence type="ECO:0000256" key="1">
    <source>
        <dbReference type="SAM" id="MobiDB-lite"/>
    </source>
</evidence>
<dbReference type="EMBL" id="WUYX01000015">
    <property type="protein sequence ID" value="MXV61168.1"/>
    <property type="molecule type" value="Genomic_DNA"/>
</dbReference>
<comment type="caution">
    <text evidence="2">The sequence shown here is derived from an EMBL/GenBank/DDBJ whole genome shotgun (WGS) entry which is preliminary data.</text>
</comment>
<dbReference type="RefSeq" id="WP_160062816.1">
    <property type="nucleotide sequence ID" value="NZ_WUYX01000015.1"/>
</dbReference>
<reference evidence="2 3" key="1">
    <citation type="submission" date="2020-01" db="EMBL/GenBank/DDBJ databases">
        <title>Natronorubrum sp. JWXQ-INN 674 isolated from Inner Mongolia Autonomous Region of China.</title>
        <authorList>
            <person name="Xue Q."/>
        </authorList>
    </citation>
    <scope>NUCLEOTIDE SEQUENCE [LARGE SCALE GENOMIC DNA]</scope>
    <source>
        <strain evidence="2 3">JWXQ-INN-674</strain>
    </source>
</reference>
<protein>
    <submittedName>
        <fullName evidence="2">Uncharacterized protein</fullName>
    </submittedName>
</protein>
<keyword evidence="3" id="KW-1185">Reference proteome</keyword>
<name>A0A6B0VHX7_9EURY</name>
<dbReference type="AlphaFoldDB" id="A0A6B0VHX7"/>
<evidence type="ECO:0000313" key="2">
    <source>
        <dbReference type="EMBL" id="MXV61168.1"/>
    </source>
</evidence>
<gene>
    <name evidence="2" type="ORF">GS429_03655</name>
</gene>
<dbReference type="Proteomes" id="UP000434101">
    <property type="component" value="Unassembled WGS sequence"/>
</dbReference>